<dbReference type="AlphaFoldDB" id="A0A382VNC8"/>
<accession>A0A382VNC8</accession>
<name>A0A382VNC8_9ZZZZ</name>
<dbReference type="GO" id="GO:0016787">
    <property type="term" value="F:hydrolase activity"/>
    <property type="evidence" value="ECO:0007669"/>
    <property type="project" value="InterPro"/>
</dbReference>
<reference evidence="2" key="1">
    <citation type="submission" date="2018-05" db="EMBL/GenBank/DDBJ databases">
        <authorList>
            <person name="Lanie J.A."/>
            <person name="Ng W.-L."/>
            <person name="Kazmierczak K.M."/>
            <person name="Andrzejewski T.M."/>
            <person name="Davidsen T.M."/>
            <person name="Wayne K.J."/>
            <person name="Tettelin H."/>
            <person name="Glass J.I."/>
            <person name="Rusch D."/>
            <person name="Podicherti R."/>
            <person name="Tsui H.-C.T."/>
            <person name="Winkler M.E."/>
        </authorList>
    </citation>
    <scope>NUCLEOTIDE SEQUENCE</scope>
</reference>
<evidence type="ECO:0000313" key="2">
    <source>
        <dbReference type="EMBL" id="SVD48047.1"/>
    </source>
</evidence>
<proteinExistence type="predicted"/>
<protein>
    <recommendedName>
        <fullName evidence="1">3-keto-alpha-glucoside-1,2-lyase/3-keto-2-hydroxy-glucal hydratase domain-containing protein</fullName>
    </recommendedName>
</protein>
<dbReference type="EMBL" id="UINC01153363">
    <property type="protein sequence ID" value="SVD48047.1"/>
    <property type="molecule type" value="Genomic_DNA"/>
</dbReference>
<gene>
    <name evidence="2" type="ORF">METZ01_LOCUS400901</name>
</gene>
<evidence type="ECO:0000259" key="1">
    <source>
        <dbReference type="Pfam" id="PF06439"/>
    </source>
</evidence>
<feature type="non-terminal residue" evidence="2">
    <location>
        <position position="145"/>
    </location>
</feature>
<sequence length="145" mass="16359">MKILATLTISLLCAMIVHAEDDKATTRAFLDGVSGQGWKALGEKDFAQVNCDPETFQFKKDGTIHCTGKPSGGLRSAKVYKNFEVVFEWRHNRRAGNAGVFLWCPREVLDKLPRGRLPQGIEVQILDLGYEENHLKNKGKHSNWF</sequence>
<organism evidence="2">
    <name type="scientific">marine metagenome</name>
    <dbReference type="NCBI Taxonomy" id="408172"/>
    <lineage>
        <taxon>unclassified sequences</taxon>
        <taxon>metagenomes</taxon>
        <taxon>ecological metagenomes</taxon>
    </lineage>
</organism>
<dbReference type="Pfam" id="PF06439">
    <property type="entry name" value="3keto-disac_hyd"/>
    <property type="match status" value="1"/>
</dbReference>
<dbReference type="Gene3D" id="2.60.120.560">
    <property type="entry name" value="Exo-inulinase, domain 1"/>
    <property type="match status" value="1"/>
</dbReference>
<dbReference type="InterPro" id="IPR010496">
    <property type="entry name" value="AL/BT2_dom"/>
</dbReference>
<feature type="domain" description="3-keto-alpha-glucoside-1,2-lyase/3-keto-2-hydroxy-glucal hydratase" evidence="1">
    <location>
        <begin position="28"/>
        <end position="131"/>
    </location>
</feature>